<comment type="caution">
    <text evidence="1">The sequence shown here is derived from an EMBL/GenBank/DDBJ whole genome shotgun (WGS) entry which is preliminary data.</text>
</comment>
<name>A0A0K9PDK6_ZOSMR</name>
<protein>
    <submittedName>
        <fullName evidence="1">Uncharacterized protein</fullName>
    </submittedName>
</protein>
<dbReference type="EMBL" id="LFYR01000932">
    <property type="protein sequence ID" value="KMZ67051.1"/>
    <property type="molecule type" value="Genomic_DNA"/>
</dbReference>
<dbReference type="AlphaFoldDB" id="A0A0K9PDK6"/>
<evidence type="ECO:0000313" key="2">
    <source>
        <dbReference type="Proteomes" id="UP000036987"/>
    </source>
</evidence>
<gene>
    <name evidence="1" type="ORF">ZOSMA_27G01040</name>
</gene>
<evidence type="ECO:0000313" key="1">
    <source>
        <dbReference type="EMBL" id="KMZ67051.1"/>
    </source>
</evidence>
<reference evidence="2" key="1">
    <citation type="journal article" date="2016" name="Nature">
        <title>The genome of the seagrass Zostera marina reveals angiosperm adaptation to the sea.</title>
        <authorList>
            <person name="Olsen J.L."/>
            <person name="Rouze P."/>
            <person name="Verhelst B."/>
            <person name="Lin Y.-C."/>
            <person name="Bayer T."/>
            <person name="Collen J."/>
            <person name="Dattolo E."/>
            <person name="De Paoli E."/>
            <person name="Dittami S."/>
            <person name="Maumus F."/>
            <person name="Michel G."/>
            <person name="Kersting A."/>
            <person name="Lauritano C."/>
            <person name="Lohaus R."/>
            <person name="Toepel M."/>
            <person name="Tonon T."/>
            <person name="Vanneste K."/>
            <person name="Amirebrahimi M."/>
            <person name="Brakel J."/>
            <person name="Bostroem C."/>
            <person name="Chovatia M."/>
            <person name="Grimwood J."/>
            <person name="Jenkins J.W."/>
            <person name="Jueterbock A."/>
            <person name="Mraz A."/>
            <person name="Stam W.T."/>
            <person name="Tice H."/>
            <person name="Bornberg-Bauer E."/>
            <person name="Green P.J."/>
            <person name="Pearson G.A."/>
            <person name="Procaccini G."/>
            <person name="Duarte C.M."/>
            <person name="Schmutz J."/>
            <person name="Reusch T.B.H."/>
            <person name="Van de Peer Y."/>
        </authorList>
    </citation>
    <scope>NUCLEOTIDE SEQUENCE [LARGE SCALE GENOMIC DNA]</scope>
    <source>
        <strain evidence="2">cv. Finnish</strain>
    </source>
</reference>
<keyword evidence="2" id="KW-1185">Reference proteome</keyword>
<organism evidence="1 2">
    <name type="scientific">Zostera marina</name>
    <name type="common">Eelgrass</name>
    <dbReference type="NCBI Taxonomy" id="29655"/>
    <lineage>
        <taxon>Eukaryota</taxon>
        <taxon>Viridiplantae</taxon>
        <taxon>Streptophyta</taxon>
        <taxon>Embryophyta</taxon>
        <taxon>Tracheophyta</taxon>
        <taxon>Spermatophyta</taxon>
        <taxon>Magnoliopsida</taxon>
        <taxon>Liliopsida</taxon>
        <taxon>Zosteraceae</taxon>
        <taxon>Zostera</taxon>
    </lineage>
</organism>
<dbReference type="Proteomes" id="UP000036987">
    <property type="component" value="Unassembled WGS sequence"/>
</dbReference>
<proteinExistence type="predicted"/>
<accession>A0A0K9PDK6</accession>
<sequence length="28" mass="3375">MEFLLLAQVGWWVKKIKRQVKKKSDEEG</sequence>